<dbReference type="EC" id="2.7.12.2" evidence="6"/>
<evidence type="ECO:0000256" key="8">
    <source>
        <dbReference type="SAM" id="MobiDB-lite"/>
    </source>
</evidence>
<feature type="compositionally biased region" description="Polar residues" evidence="8">
    <location>
        <begin position="144"/>
        <end position="155"/>
    </location>
</feature>
<keyword evidence="2 7" id="KW-0547">Nucleotide-binding</keyword>
<sequence length="530" mass="58069">MPPGSTRGLPIHRITRGPEPAGSLAGRNPAVHLRVRIRLPARILVPHGVATAPLTIASVSSVSRNRNLSVSSQVSHHRSRTRSARSATTTIRGTPLQRQQQVHRCKRLSHTFSSTFDPFSEDGGKLNDPQRIIDDIQAAMNGISSTSLNPISSQDPRAANRARSGSSTSIAKPISVRRPRTAETANKNIPSSSSSPSVPSTAGTTTESTNTIAPKENLASNQIEPGESAEDQAFDEIEFEPSDLEVLNSLGEGAGGEVKKVLHRPSGLCMAKKLSRLPLILHFIGRSSENSLLTEKSPTENLLRSLSTTNNTQIAILMEYCEGGSLEAIYKRIKHRKGRIGEKILGKVAESVLSGLSYLHTRRIIHRDIKPSNILVTRDGLIKICDLGVSGELIGSMAGTFMGTSAYMAPERIRGETYSITSDVWSLGLTLLELAMNRFPLVNMNEDGSATPLQPFELLQTVVTFEMPSMNEEEGVVWTKSLQHFIKTCLDKNPNQRPGPKTLLDQHPWIAKSRTWNPDVKTWLVKVWDW</sequence>
<feature type="domain" description="Protein kinase" evidence="9">
    <location>
        <begin position="244"/>
        <end position="510"/>
    </location>
</feature>
<dbReference type="PROSITE" id="PS50011">
    <property type="entry name" value="PROTEIN_KINASE_DOM"/>
    <property type="match status" value="1"/>
</dbReference>
<evidence type="ECO:0000256" key="1">
    <source>
        <dbReference type="ARBA" id="ARBA00022679"/>
    </source>
</evidence>
<gene>
    <name evidence="10" type="ORF">PCASD_15689</name>
</gene>
<dbReference type="GO" id="GO:0005524">
    <property type="term" value="F:ATP binding"/>
    <property type="evidence" value="ECO:0007669"/>
    <property type="project" value="UniProtKB-UniRule"/>
</dbReference>
<dbReference type="InterPro" id="IPR000719">
    <property type="entry name" value="Prot_kinase_dom"/>
</dbReference>
<dbReference type="InterPro" id="IPR017441">
    <property type="entry name" value="Protein_kinase_ATP_BS"/>
</dbReference>
<proteinExistence type="inferred from homology"/>
<feature type="region of interest" description="Disordered" evidence="8">
    <location>
        <begin position="144"/>
        <end position="229"/>
    </location>
</feature>
<dbReference type="Pfam" id="PF00069">
    <property type="entry name" value="Pkinase"/>
    <property type="match status" value="1"/>
</dbReference>
<dbReference type="Proteomes" id="UP000235392">
    <property type="component" value="Unassembled WGS sequence"/>
</dbReference>
<dbReference type="PROSITE" id="PS00107">
    <property type="entry name" value="PROTEIN_KINASE_ATP"/>
    <property type="match status" value="1"/>
</dbReference>
<dbReference type="Gene3D" id="3.30.200.20">
    <property type="entry name" value="Phosphorylase Kinase, domain 1"/>
    <property type="match status" value="1"/>
</dbReference>
<evidence type="ECO:0000256" key="4">
    <source>
        <dbReference type="ARBA" id="ARBA00022840"/>
    </source>
</evidence>
<keyword evidence="1" id="KW-0808">Transferase</keyword>
<comment type="similarity">
    <text evidence="5">Belongs to the protein kinase superfamily. STE Ser/Thr protein kinase family. MAP kinase kinase subfamily.</text>
</comment>
<evidence type="ECO:0000259" key="9">
    <source>
        <dbReference type="PROSITE" id="PS50011"/>
    </source>
</evidence>
<evidence type="ECO:0000256" key="2">
    <source>
        <dbReference type="ARBA" id="ARBA00022741"/>
    </source>
</evidence>
<comment type="caution">
    <text evidence="10">The sequence shown here is derived from an EMBL/GenBank/DDBJ whole genome shotgun (WGS) entry which is preliminary data.</text>
</comment>
<dbReference type="FunFam" id="1.10.510.10:FF:000263">
    <property type="entry name" value="MAP kinase skh1/pek1"/>
    <property type="match status" value="1"/>
</dbReference>
<dbReference type="GO" id="GO:0060237">
    <property type="term" value="P:regulation of fungal-type cell wall organization"/>
    <property type="evidence" value="ECO:0007669"/>
    <property type="project" value="TreeGrafter"/>
</dbReference>
<evidence type="ECO:0000313" key="10">
    <source>
        <dbReference type="EMBL" id="PLW35782.1"/>
    </source>
</evidence>
<dbReference type="PANTHER" id="PTHR48013">
    <property type="entry name" value="DUAL SPECIFICITY MITOGEN-ACTIVATED PROTEIN KINASE KINASE 5-RELATED"/>
    <property type="match status" value="1"/>
</dbReference>
<reference evidence="10 11" key="1">
    <citation type="submission" date="2017-11" db="EMBL/GenBank/DDBJ databases">
        <title>De novo assembly and phasing of dikaryotic genomes from two isolates of Puccinia coronata f. sp. avenae, the causal agent of oat crown rust.</title>
        <authorList>
            <person name="Miller M.E."/>
            <person name="Zhang Y."/>
            <person name="Omidvar V."/>
            <person name="Sperschneider J."/>
            <person name="Schwessinger B."/>
            <person name="Raley C."/>
            <person name="Palmer J.M."/>
            <person name="Garnica D."/>
            <person name="Upadhyaya N."/>
            <person name="Rathjen J."/>
            <person name="Taylor J.M."/>
            <person name="Park R.F."/>
            <person name="Dodds P.N."/>
            <person name="Hirsch C.D."/>
            <person name="Kianian S.F."/>
            <person name="Figueroa M."/>
        </authorList>
    </citation>
    <scope>NUCLEOTIDE SEQUENCE [LARGE SCALE GENOMIC DNA]</scope>
    <source>
        <strain evidence="10">12SD80</strain>
    </source>
</reference>
<dbReference type="Gene3D" id="1.10.510.10">
    <property type="entry name" value="Transferase(Phosphotransferase) domain 1"/>
    <property type="match status" value="1"/>
</dbReference>
<evidence type="ECO:0000313" key="11">
    <source>
        <dbReference type="Proteomes" id="UP000235392"/>
    </source>
</evidence>
<dbReference type="InterPro" id="IPR011009">
    <property type="entry name" value="Kinase-like_dom_sf"/>
</dbReference>
<feature type="binding site" evidence="7">
    <location>
        <position position="273"/>
    </location>
    <ligand>
        <name>ATP</name>
        <dbReference type="ChEBI" id="CHEBI:30616"/>
    </ligand>
</feature>
<name>A0A2N5UDF7_9BASI</name>
<evidence type="ECO:0000256" key="3">
    <source>
        <dbReference type="ARBA" id="ARBA00022777"/>
    </source>
</evidence>
<evidence type="ECO:0000256" key="5">
    <source>
        <dbReference type="ARBA" id="ARBA00038035"/>
    </source>
</evidence>
<accession>A0A2N5UDF7</accession>
<dbReference type="SUPFAM" id="SSF56112">
    <property type="entry name" value="Protein kinase-like (PK-like)"/>
    <property type="match status" value="1"/>
</dbReference>
<dbReference type="InterPro" id="IPR008271">
    <property type="entry name" value="Ser/Thr_kinase_AS"/>
</dbReference>
<feature type="compositionally biased region" description="Low complexity" evidence="8">
    <location>
        <begin position="190"/>
        <end position="211"/>
    </location>
</feature>
<dbReference type="GO" id="GO:0004708">
    <property type="term" value="F:MAP kinase kinase activity"/>
    <property type="evidence" value="ECO:0007669"/>
    <property type="project" value="UniProtKB-EC"/>
</dbReference>
<keyword evidence="3" id="KW-0418">Kinase</keyword>
<feature type="region of interest" description="Disordered" evidence="8">
    <location>
        <begin position="69"/>
        <end position="98"/>
    </location>
</feature>
<dbReference type="SMART" id="SM00220">
    <property type="entry name" value="S_TKc"/>
    <property type="match status" value="1"/>
</dbReference>
<dbReference type="GO" id="GO:0000196">
    <property type="term" value="P:cell integrity MAPK cascade"/>
    <property type="evidence" value="ECO:0007669"/>
    <property type="project" value="TreeGrafter"/>
</dbReference>
<keyword evidence="4 7" id="KW-0067">ATP-binding</keyword>
<dbReference type="PANTHER" id="PTHR48013:SF6">
    <property type="entry name" value="MAP KINASE KINASE MKK1_SSP32-RELATED"/>
    <property type="match status" value="1"/>
</dbReference>
<dbReference type="EMBL" id="PGCI01000171">
    <property type="protein sequence ID" value="PLW35782.1"/>
    <property type="molecule type" value="Genomic_DNA"/>
</dbReference>
<evidence type="ECO:0000256" key="6">
    <source>
        <dbReference type="ARBA" id="ARBA00038999"/>
    </source>
</evidence>
<evidence type="ECO:0000256" key="7">
    <source>
        <dbReference type="PROSITE-ProRule" id="PRU10141"/>
    </source>
</evidence>
<feature type="region of interest" description="Disordered" evidence="8">
    <location>
        <begin position="1"/>
        <end position="26"/>
    </location>
</feature>
<organism evidence="10 11">
    <name type="scientific">Puccinia coronata f. sp. avenae</name>
    <dbReference type="NCBI Taxonomy" id="200324"/>
    <lineage>
        <taxon>Eukaryota</taxon>
        <taxon>Fungi</taxon>
        <taxon>Dikarya</taxon>
        <taxon>Basidiomycota</taxon>
        <taxon>Pucciniomycotina</taxon>
        <taxon>Pucciniomycetes</taxon>
        <taxon>Pucciniales</taxon>
        <taxon>Pucciniaceae</taxon>
        <taxon>Puccinia</taxon>
    </lineage>
</organism>
<dbReference type="PROSITE" id="PS00108">
    <property type="entry name" value="PROTEIN_KINASE_ST"/>
    <property type="match status" value="1"/>
</dbReference>
<protein>
    <recommendedName>
        <fullName evidence="6">mitogen-activated protein kinase kinase</fullName>
        <ecNumber evidence="6">2.7.12.2</ecNumber>
    </recommendedName>
</protein>
<dbReference type="AlphaFoldDB" id="A0A2N5UDF7"/>